<evidence type="ECO:0000313" key="2">
    <source>
        <dbReference type="EMBL" id="CEL51575.1"/>
    </source>
</evidence>
<sequence>MSTGEHDNVISFEAPRAFTALTFTETGLLLAGGEDGTLRVYDLSPTAQRALCKAIKGLPDEVSSICCQPTKSPPVAAGRVWVASGKQILLFDLTSDKLVIRSQEAEDVVTLVEDDGDEDNVLNQIGVSKDLIVYSCDSGVVGVYDVQTKKRRVMKAMHSSICGTVAFVPIKPKEIVSGGYDSQLLHFDVSTGSVLSRLDISTPPSTGGTPVSLAPPFLYSITINSNGAFAAGTADGRLLVGRGGERGRGDRPNRRKWNGLSADMVSQYHIAGGPIVGVAWVSPSELVSVTLRGQIKHLRLPESQQKSHAPDYTSIETLWEARTTKVEKVDCLAVFKPSEHVLHVAMGGHTSTGHGCVEIWKRQCEGNAEA</sequence>
<dbReference type="Pfam" id="PF23748">
    <property type="entry name" value="Beta-prop_LRRK2"/>
    <property type="match status" value="1"/>
</dbReference>
<proteinExistence type="predicted"/>
<gene>
    <name evidence="2" type="ORF">RSOLAG1IB_00110</name>
</gene>
<dbReference type="OrthoDB" id="2161379at2759"/>
<dbReference type="InterPro" id="IPR056602">
    <property type="entry name" value="Beta-prop_LRRK2"/>
</dbReference>
<dbReference type="Gene3D" id="2.130.10.10">
    <property type="entry name" value="YVTN repeat-like/Quinoprotein amine dehydrogenase"/>
    <property type="match status" value="2"/>
</dbReference>
<feature type="domain" description="LRRK2 beta-propeller" evidence="1">
    <location>
        <begin position="24"/>
        <end position="151"/>
    </location>
</feature>
<dbReference type="STRING" id="1108050.A0A0B7F280"/>
<dbReference type="PANTHER" id="PTHR45296:SF1">
    <property type="entry name" value="TRANSDUCIN_WD40 REPEAT-LIKE SUPERFAMILY PROTEIN"/>
    <property type="match status" value="1"/>
</dbReference>
<dbReference type="PANTHER" id="PTHR45296">
    <property type="entry name" value="TRANSDUCIN/WD40 REPEAT-LIKE SUPERFAMILY PROTEIN"/>
    <property type="match status" value="1"/>
</dbReference>
<protein>
    <recommendedName>
        <fullName evidence="1">LRRK2 beta-propeller domain-containing protein</fullName>
    </recommendedName>
</protein>
<dbReference type="InterPro" id="IPR036322">
    <property type="entry name" value="WD40_repeat_dom_sf"/>
</dbReference>
<dbReference type="AlphaFoldDB" id="A0A0B7F280"/>
<reference evidence="2 3" key="1">
    <citation type="submission" date="2014-11" db="EMBL/GenBank/DDBJ databases">
        <authorList>
            <person name="Wibberg Daniel"/>
        </authorList>
    </citation>
    <scope>NUCLEOTIDE SEQUENCE [LARGE SCALE GENOMIC DNA]</scope>
    <source>
        <strain evidence="2">Rhizoctonia solani AG1-IB 7/3/14</strain>
    </source>
</reference>
<name>A0A0B7F280_THACB</name>
<keyword evidence="3" id="KW-1185">Reference proteome</keyword>
<evidence type="ECO:0000313" key="3">
    <source>
        <dbReference type="Proteomes" id="UP000059188"/>
    </source>
</evidence>
<accession>A0A0B7F280</accession>
<dbReference type="SUPFAM" id="SSF50978">
    <property type="entry name" value="WD40 repeat-like"/>
    <property type="match status" value="1"/>
</dbReference>
<dbReference type="InterPro" id="IPR001680">
    <property type="entry name" value="WD40_rpt"/>
</dbReference>
<dbReference type="EMBL" id="LN679100">
    <property type="protein sequence ID" value="CEL51575.1"/>
    <property type="molecule type" value="Genomic_DNA"/>
</dbReference>
<dbReference type="InterPro" id="IPR015943">
    <property type="entry name" value="WD40/YVTN_repeat-like_dom_sf"/>
</dbReference>
<dbReference type="Proteomes" id="UP000059188">
    <property type="component" value="Unassembled WGS sequence"/>
</dbReference>
<evidence type="ECO:0000259" key="1">
    <source>
        <dbReference type="Pfam" id="PF23748"/>
    </source>
</evidence>
<organism evidence="2 3">
    <name type="scientific">Thanatephorus cucumeris (strain AG1-IB / isolate 7/3/14)</name>
    <name type="common">Lettuce bottom rot fungus</name>
    <name type="synonym">Rhizoctonia solani</name>
    <dbReference type="NCBI Taxonomy" id="1108050"/>
    <lineage>
        <taxon>Eukaryota</taxon>
        <taxon>Fungi</taxon>
        <taxon>Dikarya</taxon>
        <taxon>Basidiomycota</taxon>
        <taxon>Agaricomycotina</taxon>
        <taxon>Agaricomycetes</taxon>
        <taxon>Cantharellales</taxon>
        <taxon>Ceratobasidiaceae</taxon>
        <taxon>Rhizoctonia</taxon>
        <taxon>Rhizoctonia solani AG-1</taxon>
    </lineage>
</organism>
<dbReference type="SMART" id="SM00320">
    <property type="entry name" value="WD40"/>
    <property type="match status" value="2"/>
</dbReference>